<evidence type="ECO:0000259" key="9">
    <source>
        <dbReference type="PROSITE" id="PS50186"/>
    </source>
</evidence>
<dbReference type="GO" id="GO:0005774">
    <property type="term" value="C:vacuolar membrane"/>
    <property type="evidence" value="ECO:0007669"/>
    <property type="project" value="UniProtKB-SubCell"/>
</dbReference>
<dbReference type="GO" id="GO:0005096">
    <property type="term" value="F:GTPase activator activity"/>
    <property type="evidence" value="ECO:0007669"/>
    <property type="project" value="InterPro"/>
</dbReference>
<dbReference type="InterPro" id="IPR013867">
    <property type="entry name" value="Telomere_rpt-bd_fac_dimer_dom"/>
</dbReference>
<dbReference type="InterPro" id="IPR036390">
    <property type="entry name" value="WH_DNA-bd_sf"/>
</dbReference>
<feature type="compositionally biased region" description="Low complexity" evidence="8">
    <location>
        <begin position="2168"/>
        <end position="2184"/>
    </location>
</feature>
<feature type="domain" description="DEP" evidence="9">
    <location>
        <begin position="2050"/>
        <end position="2125"/>
    </location>
</feature>
<evidence type="ECO:0000256" key="1">
    <source>
        <dbReference type="ARBA" id="ARBA00004148"/>
    </source>
</evidence>
<feature type="region of interest" description="Disordered" evidence="8">
    <location>
        <begin position="1592"/>
        <end position="1695"/>
    </location>
</feature>
<feature type="region of interest" description="Disordered" evidence="8">
    <location>
        <begin position="47"/>
        <end position="84"/>
    </location>
</feature>
<feature type="region of interest" description="Disordered" evidence="8">
    <location>
        <begin position="1"/>
        <end position="25"/>
    </location>
</feature>
<feature type="compositionally biased region" description="Polar residues" evidence="8">
    <location>
        <begin position="1"/>
        <end position="22"/>
    </location>
</feature>
<dbReference type="CDD" id="cd11660">
    <property type="entry name" value="SANT_TRF"/>
    <property type="match status" value="1"/>
</dbReference>
<name>A0A9P4MGP8_9PEZI</name>
<evidence type="ECO:0000256" key="4">
    <source>
        <dbReference type="ARBA" id="ARBA00021881"/>
    </source>
</evidence>
<feature type="compositionally biased region" description="Polar residues" evidence="8">
    <location>
        <begin position="1279"/>
        <end position="1291"/>
    </location>
</feature>
<dbReference type="Gene3D" id="1.10.10.60">
    <property type="entry name" value="Homeodomain-like"/>
    <property type="match status" value="1"/>
</dbReference>
<feature type="region of interest" description="Disordered" evidence="8">
    <location>
        <begin position="2147"/>
        <end position="2197"/>
    </location>
</feature>
<dbReference type="InterPro" id="IPR048255">
    <property type="entry name" value="IML1_N"/>
</dbReference>
<keyword evidence="6" id="KW-0539">Nucleus</keyword>
<feature type="compositionally biased region" description="Basic and acidic residues" evidence="8">
    <location>
        <begin position="1401"/>
        <end position="1411"/>
    </location>
</feature>
<organism evidence="10 11">
    <name type="scientific">Myriangium duriaei CBS 260.36</name>
    <dbReference type="NCBI Taxonomy" id="1168546"/>
    <lineage>
        <taxon>Eukaryota</taxon>
        <taxon>Fungi</taxon>
        <taxon>Dikarya</taxon>
        <taxon>Ascomycota</taxon>
        <taxon>Pezizomycotina</taxon>
        <taxon>Dothideomycetes</taxon>
        <taxon>Dothideomycetidae</taxon>
        <taxon>Myriangiales</taxon>
        <taxon>Myriangiaceae</taxon>
        <taxon>Myriangium</taxon>
    </lineage>
</organism>
<dbReference type="FunFam" id="1.10.10.60:FF:000137">
    <property type="entry name" value="MYB DNA binding protein"/>
    <property type="match status" value="1"/>
</dbReference>
<feature type="compositionally biased region" description="Polar residues" evidence="8">
    <location>
        <begin position="1251"/>
        <end position="1267"/>
    </location>
</feature>
<evidence type="ECO:0000313" key="11">
    <source>
        <dbReference type="Proteomes" id="UP000799439"/>
    </source>
</evidence>
<feature type="compositionally biased region" description="Basic and acidic residues" evidence="8">
    <location>
        <begin position="1515"/>
        <end position="1529"/>
    </location>
</feature>
<feature type="compositionally biased region" description="Low complexity" evidence="8">
    <location>
        <begin position="2364"/>
        <end position="2374"/>
    </location>
</feature>
<dbReference type="PROSITE" id="PS50186">
    <property type="entry name" value="DEP"/>
    <property type="match status" value="1"/>
</dbReference>
<evidence type="ECO:0000256" key="5">
    <source>
        <dbReference type="ARBA" id="ARBA00023125"/>
    </source>
</evidence>
<dbReference type="GO" id="GO:0010508">
    <property type="term" value="P:positive regulation of autophagy"/>
    <property type="evidence" value="ECO:0007669"/>
    <property type="project" value="TreeGrafter"/>
</dbReference>
<feature type="region of interest" description="Disordered" evidence="8">
    <location>
        <begin position="1433"/>
        <end position="1547"/>
    </location>
</feature>
<feature type="region of interest" description="Disordered" evidence="8">
    <location>
        <begin position="2361"/>
        <end position="2409"/>
    </location>
</feature>
<comment type="subcellular location">
    <subcellularLocation>
        <location evidence="1">Vacuole membrane</location>
        <topology evidence="1">Peripheral membrane protein</topology>
    </subcellularLocation>
</comment>
<dbReference type="InterPro" id="IPR009057">
    <property type="entry name" value="Homeodomain-like_sf"/>
</dbReference>
<dbReference type="Pfam" id="PF08558">
    <property type="entry name" value="TRF"/>
    <property type="match status" value="1"/>
</dbReference>
<evidence type="ECO:0000256" key="8">
    <source>
        <dbReference type="SAM" id="MobiDB-lite"/>
    </source>
</evidence>
<dbReference type="SUPFAM" id="SSF46689">
    <property type="entry name" value="Homeodomain-like"/>
    <property type="match status" value="1"/>
</dbReference>
<proteinExistence type="inferred from homology"/>
<comment type="similarity">
    <text evidence="2">Belongs to the IML1 family.</text>
</comment>
<dbReference type="Gene3D" id="1.10.10.10">
    <property type="entry name" value="Winged helix-like DNA-binding domain superfamily/Winged helix DNA-binding domain"/>
    <property type="match status" value="1"/>
</dbReference>
<dbReference type="EMBL" id="ML996086">
    <property type="protein sequence ID" value="KAF2152338.1"/>
    <property type="molecule type" value="Genomic_DNA"/>
</dbReference>
<dbReference type="SUPFAM" id="SSF46785">
    <property type="entry name" value="Winged helix' DNA-binding domain"/>
    <property type="match status" value="1"/>
</dbReference>
<dbReference type="Pfam" id="PF19418">
    <property type="entry name" value="DEPDC5_CTD"/>
    <property type="match status" value="1"/>
</dbReference>
<dbReference type="GO" id="GO:0035556">
    <property type="term" value="P:intracellular signal transduction"/>
    <property type="evidence" value="ECO:0007669"/>
    <property type="project" value="InterPro"/>
</dbReference>
<protein>
    <recommendedName>
        <fullName evidence="3">Vacuolar membrane-associated protein IML1</fullName>
    </recommendedName>
    <alternativeName>
        <fullName evidence="4">Vacuolar membrane-associated protein iml1</fullName>
    </alternativeName>
</protein>
<evidence type="ECO:0000256" key="6">
    <source>
        <dbReference type="ARBA" id="ARBA00023242"/>
    </source>
</evidence>
<feature type="compositionally biased region" description="Polar residues" evidence="8">
    <location>
        <begin position="1592"/>
        <end position="1608"/>
    </location>
</feature>
<feature type="compositionally biased region" description="Polar residues" evidence="8">
    <location>
        <begin position="1677"/>
        <end position="1695"/>
    </location>
</feature>
<keyword evidence="7" id="KW-0131">Cell cycle</keyword>
<dbReference type="Pfam" id="PF00610">
    <property type="entry name" value="DEP"/>
    <property type="match status" value="1"/>
</dbReference>
<feature type="compositionally biased region" description="Polar residues" evidence="8">
    <location>
        <begin position="520"/>
        <end position="533"/>
    </location>
</feature>
<feature type="compositionally biased region" description="Low complexity" evidence="8">
    <location>
        <begin position="1499"/>
        <end position="1513"/>
    </location>
</feature>
<feature type="region of interest" description="Disordered" evidence="8">
    <location>
        <begin position="1250"/>
        <end position="1291"/>
    </location>
</feature>
<feature type="compositionally biased region" description="Pro residues" evidence="8">
    <location>
        <begin position="2383"/>
        <end position="2402"/>
    </location>
</feature>
<dbReference type="SMART" id="SM00049">
    <property type="entry name" value="DEP"/>
    <property type="match status" value="1"/>
</dbReference>
<dbReference type="Proteomes" id="UP000799439">
    <property type="component" value="Unassembled WGS sequence"/>
</dbReference>
<dbReference type="InterPro" id="IPR001005">
    <property type="entry name" value="SANT/Myb"/>
</dbReference>
<gene>
    <name evidence="10" type="ORF">K461DRAFT_268304</name>
</gene>
<dbReference type="InterPro" id="IPR045838">
    <property type="entry name" value="DEPDC5_CTD"/>
</dbReference>
<dbReference type="Pfam" id="PF12257">
    <property type="entry name" value="IML1"/>
    <property type="match status" value="1"/>
</dbReference>
<dbReference type="PANTHER" id="PTHR13179">
    <property type="entry name" value="DEP DOMAIN CONTAINING PROTEIN 5"/>
    <property type="match status" value="1"/>
</dbReference>
<feature type="compositionally biased region" description="Polar residues" evidence="8">
    <location>
        <begin position="1462"/>
        <end position="1483"/>
    </location>
</feature>
<feature type="compositionally biased region" description="Polar residues" evidence="8">
    <location>
        <begin position="809"/>
        <end position="828"/>
    </location>
</feature>
<dbReference type="GO" id="GO:1904262">
    <property type="term" value="P:negative regulation of TORC1 signaling"/>
    <property type="evidence" value="ECO:0007669"/>
    <property type="project" value="TreeGrafter"/>
</dbReference>
<evidence type="ECO:0000256" key="3">
    <source>
        <dbReference type="ARBA" id="ARBA00018529"/>
    </source>
</evidence>
<comment type="caution">
    <text evidence="10">The sequence shown here is derived from an EMBL/GenBank/DDBJ whole genome shotgun (WGS) entry which is preliminary data.</text>
</comment>
<dbReference type="SMART" id="SM00717">
    <property type="entry name" value="SANT"/>
    <property type="match status" value="1"/>
</dbReference>
<dbReference type="OrthoDB" id="39497at2759"/>
<evidence type="ECO:0000256" key="7">
    <source>
        <dbReference type="ARBA" id="ARBA00023306"/>
    </source>
</evidence>
<feature type="region of interest" description="Disordered" evidence="8">
    <location>
        <begin position="1390"/>
        <end position="1411"/>
    </location>
</feature>
<feature type="compositionally biased region" description="Polar residues" evidence="8">
    <location>
        <begin position="2147"/>
        <end position="2160"/>
    </location>
</feature>
<accession>A0A9P4MGP8</accession>
<dbReference type="GO" id="GO:1990130">
    <property type="term" value="C:GATOR1 complex"/>
    <property type="evidence" value="ECO:0007669"/>
    <property type="project" value="TreeGrafter"/>
</dbReference>
<feature type="region of interest" description="Disordered" evidence="8">
    <location>
        <begin position="499"/>
        <end position="539"/>
    </location>
</feature>
<dbReference type="GO" id="GO:0042162">
    <property type="term" value="F:telomeric DNA binding"/>
    <property type="evidence" value="ECO:0007669"/>
    <property type="project" value="InterPro"/>
</dbReference>
<sequence>MQIDHSWSQSWPQAGSAVTPSDQLEPGAQFNHVADFAQNDVGLQMSSTRYSQGTIHRSGSKRLRTNDYPPSSSSLGGFLDSPSASVDQRSAQAVPVESNMFTHGMFQDMPRDATNGFATPPHPVHRSQMGYQTPSNWTGTLPNIHQDYTANIPAGQPDQSTPLSITSYTPANERYAVDHPAADMQTYLPHQPLVTNTSFAMPTTQKFFYGMDESYMTGPNRLMPQNSADGYNKSMEWPDAKWACATFPPNGNPAGMFQDTAELYGKDASQHLKLQSLTILDNLATQIIFTLAKPSLADLAYLTDDSDSDERQAYMTQKDLFDQTRKVYCRDSPFINAFAVQLFTPSQQDIIRKANRATFISSLLEAHDIDFYDLNDCFLETFVPQGQRLLKWQGAIFLELKTQAYIYSLLNNEQNPASLLNELFPFSMEERIIARHPDAPHLVPSEQDFVERVKARKQYLQAEPEVTALQSLPLKYSWLDFMKEFAACIHKNVESLISTPNRSSSAAPSNASGDAIRRGTPSQAPPTTQANDGTKQEGECCNDARAYSSFGALVPERSVVERMFPHALIQSTSAHAAELTEKSPPPAASTPPKTASTTRQPWRQEEEDALLAGLEEVKGPYWSRILSLYGRGGSKSEILKDRTQIQLKDKARNLKLWHLKMGNEVPACLQGVTGELRKRGGAKVRAALGLDAGEDKTESEKGKTIDHVWNGRIDKFETCAGVTQFLNENAAASSAITMSAELSPHSWLVSLEFHDDSFSRDAVIINIDHIPGCDLPLGSLARVAPFHAIKSQASGGIGHGSGGAVPRQVSDQYPGSDSRSAHGNTTKSDGTESEVSRRTGASRGTKRTSRNGTRSGDDDSPGTMDHTRSLVFRVTETTAEQRSKKPHFQISLHASVKNAFHLSNRQQAVVYAANPDASKAAFVELAFRDQYLSRADMWQLAVAELANRSVFRNQQLVFMGTIKARVKNIFVRGRKVNSALATPATVPIFRSESAKYVFFIQMSREMWEYDAEGSGEIMFNKVINGFLPDLFKRWQRAGVKHLVSIILFARIEYEKGILRHSDEGTRGRGDRSEGKSSKDYRDYYRVVTTDMVSADWITILYALKKEFKVFLRDTLILPGTEAYGRLPDTLADVREASEVDCVIAGRPTIAAKGNVLECINLASSQFAQDYMDRDLVRTGISLVIITGGTGVFEVDYRLLKLTTDTLVGNGIGIDLVALAPMPLHSVPLFRYRTPKSAPSGFSRHSYGSFGGSTPRNMSMHQMPTSSPEKTRGMYLGTTAPGSPDTSETQDSEWSFAMPHWVDVSFWMGEVSDTTWEDVASIKRKRNLKTKNGFTSSCRMYELQMMGLMEIEMSDISIAFMDSYVDRPMSSTNRPSMPPPQDSNLSVRMAYPSSHLTPTGSPEKKSHQLDDETMKLRSRIYRWMENYEEHIFQDDVTPKPRRSPKVAETSLPRQIASKARTGSIDTPTSELARSPNVSLISRSPQAGFRSLMKGRERQNSMASTSDSASTRSASIDPRKSSRDGTAEPPKRAKVSRQISLGVKGLGPGKAVASTTLSSVGAEFASTTTSEARGQVQPPKHSGLLAQQLRNSLNRKPSQQTLSDSDSIRNANPAPVQLHSNPISILKEGSSDSATEEEVLAETVRPSAGLLKASDYGSTVRPDSRHMPSTATLEEGTSKPGTSHSTNLSPITTTSPWLTLLNPSNPRKDNMTLANQFRRWQHVFPRAVPTAAIKWKSLTSPAALPLTSEYFPPYEELRDEYEESVYAVRVPESDDAGIRPSSAKALMRQLLAARLSNGFQIVVGLDAENYAELLGLKLLDCFKADIDADKDHIVLLSVGHDYHQLQCVESDEVVVKRFEKRTATHTDDQPSLTIDYRPRIRTMLAETYEKRRFILRNPRSTYDWHLIDAHSAGGQGDLLTELRYWRARFVLIPVDIPKSTRGPLAQVPETSDEETRVEGIQKLTQMWQRYRYLQPGEKRFQASIQMRNKDANPLAIDYQTRDPSAIIRTHAAGAMDSLMHGWQHAQLFAEAELYHSNDFDMQKLAQHFQARPPRGVTFADRRWHWKLFHRCFRGDEFVTWLLANFKDIDTRDDAVKLGNELMKKGLFTHVSSKHHFRDGNYFYQVASDYRINSYSDAKLGWFGRITDRSTPGTPSAESSKSSPLIERPPSRQSRGGESSGSSSGDRTPTKERGVELSRMLQYDVDPRGKSWRPEIINLHCDRLHNPENCYHIRIDWMNVTSKLIEDVIVTWATSVERYGLKLVEVPIGEASQITNQHPFRAPFKIELAVQPPNSVPRNHYDVSPMHPQVSDDSFPYHKALLRKWDFVLDIEAAHSFDCTVPVTYSWGKPDYRYTQFVHKTGHLTATGSTPTTGPSTDVSLARPHTLPPSPAHPTLPLRPQPPLHTSPRVSL</sequence>
<dbReference type="InterPro" id="IPR000591">
    <property type="entry name" value="DEP_dom"/>
</dbReference>
<dbReference type="CDD" id="cd04449">
    <property type="entry name" value="DEP_DEPDC5-like"/>
    <property type="match status" value="1"/>
</dbReference>
<dbReference type="GO" id="GO:0042803">
    <property type="term" value="F:protein homodimerization activity"/>
    <property type="evidence" value="ECO:0007669"/>
    <property type="project" value="InterPro"/>
</dbReference>
<keyword evidence="5" id="KW-0238">DNA-binding</keyword>
<feature type="compositionally biased region" description="Polar residues" evidence="8">
    <location>
        <begin position="47"/>
        <end position="57"/>
    </location>
</feature>
<dbReference type="PANTHER" id="PTHR13179:SF8">
    <property type="entry name" value="GATOR COMPLEX PROTEIN DEPDC5"/>
    <property type="match status" value="1"/>
</dbReference>
<evidence type="ECO:0000256" key="2">
    <source>
        <dbReference type="ARBA" id="ARBA00005643"/>
    </source>
</evidence>
<reference evidence="10" key="1">
    <citation type="journal article" date="2020" name="Stud. Mycol.">
        <title>101 Dothideomycetes genomes: a test case for predicting lifestyles and emergence of pathogens.</title>
        <authorList>
            <person name="Haridas S."/>
            <person name="Albert R."/>
            <person name="Binder M."/>
            <person name="Bloem J."/>
            <person name="Labutti K."/>
            <person name="Salamov A."/>
            <person name="Andreopoulos B."/>
            <person name="Baker S."/>
            <person name="Barry K."/>
            <person name="Bills G."/>
            <person name="Bluhm B."/>
            <person name="Cannon C."/>
            <person name="Castanera R."/>
            <person name="Culley D."/>
            <person name="Daum C."/>
            <person name="Ezra D."/>
            <person name="Gonzalez J."/>
            <person name="Henrissat B."/>
            <person name="Kuo A."/>
            <person name="Liang C."/>
            <person name="Lipzen A."/>
            <person name="Lutzoni F."/>
            <person name="Magnuson J."/>
            <person name="Mondo S."/>
            <person name="Nolan M."/>
            <person name="Ohm R."/>
            <person name="Pangilinan J."/>
            <person name="Park H.-J."/>
            <person name="Ramirez L."/>
            <person name="Alfaro M."/>
            <person name="Sun H."/>
            <person name="Tritt A."/>
            <person name="Yoshinaga Y."/>
            <person name="Zwiers L.-H."/>
            <person name="Turgeon B."/>
            <person name="Goodwin S."/>
            <person name="Spatafora J."/>
            <person name="Crous P."/>
            <person name="Grigoriev I."/>
        </authorList>
    </citation>
    <scope>NUCLEOTIDE SEQUENCE</scope>
    <source>
        <strain evidence="10">CBS 260.36</strain>
    </source>
</reference>
<dbReference type="InterPro" id="IPR027244">
    <property type="entry name" value="IML1"/>
</dbReference>
<keyword evidence="11" id="KW-1185">Reference proteome</keyword>
<feature type="region of interest" description="Disordered" evidence="8">
    <location>
        <begin position="574"/>
        <end position="602"/>
    </location>
</feature>
<evidence type="ECO:0000313" key="10">
    <source>
        <dbReference type="EMBL" id="KAF2152338.1"/>
    </source>
</evidence>
<feature type="compositionally biased region" description="Low complexity" evidence="8">
    <location>
        <begin position="499"/>
        <end position="512"/>
    </location>
</feature>
<dbReference type="InterPro" id="IPR036388">
    <property type="entry name" value="WH-like_DNA-bd_sf"/>
</dbReference>
<feature type="region of interest" description="Disordered" evidence="8">
    <location>
        <begin position="794"/>
        <end position="867"/>
    </location>
</feature>